<dbReference type="SUPFAM" id="SSF52096">
    <property type="entry name" value="ClpP/crotonase"/>
    <property type="match status" value="1"/>
</dbReference>
<dbReference type="Pfam" id="PF01957">
    <property type="entry name" value="NfeD"/>
    <property type="match status" value="1"/>
</dbReference>
<feature type="transmembrane region" description="Helical" evidence="5">
    <location>
        <begin position="361"/>
        <end position="381"/>
    </location>
</feature>
<accession>A0A0S7BIB2</accession>
<dbReference type="Gene3D" id="2.40.50.140">
    <property type="entry name" value="Nucleic acid-binding proteins"/>
    <property type="match status" value="1"/>
</dbReference>
<dbReference type="InterPro" id="IPR012340">
    <property type="entry name" value="NA-bd_OB-fold"/>
</dbReference>
<dbReference type="OrthoDB" id="9806253at2"/>
<organism evidence="10">
    <name type="scientific">Longilinea arvoryzae</name>
    <dbReference type="NCBI Taxonomy" id="360412"/>
    <lineage>
        <taxon>Bacteria</taxon>
        <taxon>Bacillati</taxon>
        <taxon>Chloroflexota</taxon>
        <taxon>Anaerolineae</taxon>
        <taxon>Anaerolineales</taxon>
        <taxon>Anaerolineaceae</taxon>
        <taxon>Longilinea</taxon>
    </lineage>
</organism>
<feature type="transmembrane region" description="Helical" evidence="5">
    <location>
        <begin position="280"/>
        <end position="299"/>
    </location>
</feature>
<dbReference type="RefSeq" id="WP_083522426.1">
    <property type="nucleotide sequence ID" value="NZ_DF967972.1"/>
</dbReference>
<keyword evidence="4 5" id="KW-0472">Membrane</keyword>
<feature type="signal peptide" evidence="6">
    <location>
        <begin position="1"/>
        <end position="36"/>
    </location>
</feature>
<evidence type="ECO:0000259" key="7">
    <source>
        <dbReference type="Pfam" id="PF01957"/>
    </source>
</evidence>
<evidence type="ECO:0000259" key="9">
    <source>
        <dbReference type="Pfam" id="PF25145"/>
    </source>
</evidence>
<dbReference type="InterPro" id="IPR029045">
    <property type="entry name" value="ClpP/crotonase-like_dom_sf"/>
</dbReference>
<evidence type="ECO:0000313" key="10">
    <source>
        <dbReference type="EMBL" id="GAP13890.1"/>
    </source>
</evidence>
<feature type="transmembrane region" description="Helical" evidence="5">
    <location>
        <begin position="329"/>
        <end position="349"/>
    </location>
</feature>
<gene>
    <name evidence="10" type="ORF">LARV_01649</name>
</gene>
<dbReference type="InterPro" id="IPR052165">
    <property type="entry name" value="Membrane_assoc_protease"/>
</dbReference>
<dbReference type="InterPro" id="IPR002810">
    <property type="entry name" value="NfeD-like_C"/>
</dbReference>
<comment type="subcellular location">
    <subcellularLocation>
        <location evidence="1">Membrane</location>
        <topology evidence="1">Multi-pass membrane protein</topology>
    </subcellularLocation>
</comment>
<sequence length="453" mass="47235">MKNKTREISLRKHWIRMAAIGLLLSCLLLPVGLANAQTGAGTPTAVVLTADGAVTPVMVGYIERGLKIAVDRGADVVVLQLNTPGGQIDQMTEIVGLLRSSEIPVIVYVTPRGAMAASAGTLITLAGHLAAMAPETMIGAASPVGGQGEDLGETLATKEKEALKATVRSLTTGRRPDSATQMAESAVEDARAFSAQEALDAGLIDWIAPNLETLLQLADGKSVLVLDQTVTLHTAGATTYTVPSTLIEQLLSFLINPNVVFLLLSIGVQAILIELSSPGGWVAGFIGAVCLLLAIYGLGVLPVNWFGLLFMLMAFVLFIVDIKAPTHGALTAAGLGSFIAGALILFNSVRVPGLPRLSVPLVIGTGLFMAASFSVIISFAVRAMHLPVKTGKTTLIGKRGQVRSPLNPGGTVQVAGELWSAELVDPTQAPLPRNTAVEVVEIDGVRLKVRRAG</sequence>
<dbReference type="Pfam" id="PF24961">
    <property type="entry name" value="NfeD_membrane"/>
    <property type="match status" value="1"/>
</dbReference>
<dbReference type="PANTHER" id="PTHR33507:SF4">
    <property type="entry name" value="NODULATION COMPETITIVENESS PROTEIN NFED"/>
    <property type="match status" value="1"/>
</dbReference>
<keyword evidence="2 5" id="KW-0812">Transmembrane</keyword>
<feature type="transmembrane region" description="Helical" evidence="5">
    <location>
        <begin position="250"/>
        <end position="273"/>
    </location>
</feature>
<dbReference type="EMBL" id="DF967972">
    <property type="protein sequence ID" value="GAP13890.1"/>
    <property type="molecule type" value="Genomic_DNA"/>
</dbReference>
<feature type="domain" description="NfeD-like C-terminal" evidence="7">
    <location>
        <begin position="394"/>
        <end position="451"/>
    </location>
</feature>
<evidence type="ECO:0000256" key="3">
    <source>
        <dbReference type="ARBA" id="ARBA00022989"/>
    </source>
</evidence>
<dbReference type="STRING" id="360412.LARV_01649"/>
<dbReference type="Pfam" id="PF25145">
    <property type="entry name" value="NfeD1b_N"/>
    <property type="match status" value="1"/>
</dbReference>
<keyword evidence="6" id="KW-0732">Signal</keyword>
<protein>
    <submittedName>
        <fullName evidence="10">Nodulation efficiency protein NfeD</fullName>
    </submittedName>
</protein>
<dbReference type="SUPFAM" id="SSF141322">
    <property type="entry name" value="NfeD domain-like"/>
    <property type="match status" value="1"/>
</dbReference>
<dbReference type="InterPro" id="IPR056738">
    <property type="entry name" value="NfeD1b_N"/>
</dbReference>
<evidence type="ECO:0000256" key="5">
    <source>
        <dbReference type="SAM" id="Phobius"/>
    </source>
</evidence>
<reference evidence="10" key="1">
    <citation type="submission" date="2015-07" db="EMBL/GenBank/DDBJ databases">
        <title>Draft Genome Sequences of Anaerolinea thermolimosa IMO-1, Bellilinea caldifistulae GOMI-1, Leptolinea tardivitalis YMTK-2, Levilinea saccharolytica KIBI-1,Longilinea arvoryzae KOME-1, Previously Described as Members of the Anaerolineaceae (Chloroflexi).</title>
        <authorList>
            <person name="Sekiguchi Y."/>
            <person name="Ohashi A."/>
            <person name="Matsuura N."/>
            <person name="Tourlousse M.D."/>
        </authorList>
    </citation>
    <scope>NUCLEOTIDE SEQUENCE [LARGE SCALE GENOMIC DNA]</scope>
    <source>
        <strain evidence="10">KOME-1</strain>
    </source>
</reference>
<evidence type="ECO:0000256" key="6">
    <source>
        <dbReference type="SAM" id="SignalP"/>
    </source>
</evidence>
<evidence type="ECO:0000256" key="2">
    <source>
        <dbReference type="ARBA" id="ARBA00022692"/>
    </source>
</evidence>
<keyword evidence="3 5" id="KW-1133">Transmembrane helix</keyword>
<keyword evidence="11" id="KW-1185">Reference proteome</keyword>
<evidence type="ECO:0000256" key="1">
    <source>
        <dbReference type="ARBA" id="ARBA00004141"/>
    </source>
</evidence>
<feature type="chain" id="PRO_5006632961" evidence="6">
    <location>
        <begin position="37"/>
        <end position="453"/>
    </location>
</feature>
<dbReference type="InterPro" id="IPR056739">
    <property type="entry name" value="NfeD_membrane"/>
</dbReference>
<dbReference type="CDD" id="cd07020">
    <property type="entry name" value="Clp_protease_NfeD_1"/>
    <property type="match status" value="1"/>
</dbReference>
<name>A0A0S7BIB2_9CHLR</name>
<feature type="domain" description="NfeD1b N-terminal" evidence="9">
    <location>
        <begin position="53"/>
        <end position="190"/>
    </location>
</feature>
<feature type="domain" description="NfeD integral membrane" evidence="8">
    <location>
        <begin position="258"/>
        <end position="377"/>
    </location>
</feature>
<evidence type="ECO:0000256" key="4">
    <source>
        <dbReference type="ARBA" id="ARBA00023136"/>
    </source>
</evidence>
<feature type="transmembrane region" description="Helical" evidence="5">
    <location>
        <begin position="305"/>
        <end position="322"/>
    </location>
</feature>
<proteinExistence type="predicted"/>
<dbReference type="AlphaFoldDB" id="A0A0S7BIB2"/>
<dbReference type="Gene3D" id="3.90.226.10">
    <property type="entry name" value="2-enoyl-CoA Hydratase, Chain A, domain 1"/>
    <property type="match status" value="1"/>
</dbReference>
<dbReference type="Proteomes" id="UP000055060">
    <property type="component" value="Unassembled WGS sequence"/>
</dbReference>
<dbReference type="PANTHER" id="PTHR33507">
    <property type="entry name" value="INNER MEMBRANE PROTEIN YBBJ"/>
    <property type="match status" value="1"/>
</dbReference>
<evidence type="ECO:0000313" key="11">
    <source>
        <dbReference type="Proteomes" id="UP000055060"/>
    </source>
</evidence>
<dbReference type="GO" id="GO:0016020">
    <property type="term" value="C:membrane"/>
    <property type="evidence" value="ECO:0007669"/>
    <property type="project" value="UniProtKB-SubCell"/>
</dbReference>
<evidence type="ECO:0000259" key="8">
    <source>
        <dbReference type="Pfam" id="PF24961"/>
    </source>
</evidence>